<name>A0A6H1WQQ5_9BACT</name>
<keyword evidence="4" id="KW-0479">Metal-binding</keyword>
<dbReference type="PANTHER" id="PTHR43281:SF1">
    <property type="entry name" value="FARNESYL DIPHOSPHATE SYNTHASE"/>
    <property type="match status" value="1"/>
</dbReference>
<protein>
    <submittedName>
        <fullName evidence="8">Polyprenyl synthetase family protein</fullName>
    </submittedName>
</protein>
<dbReference type="InterPro" id="IPR033749">
    <property type="entry name" value="Polyprenyl_synt_CS"/>
</dbReference>
<dbReference type="Gene3D" id="1.10.600.10">
    <property type="entry name" value="Farnesyl Diphosphate Synthase"/>
    <property type="match status" value="1"/>
</dbReference>
<dbReference type="PANTHER" id="PTHR43281">
    <property type="entry name" value="FARNESYL DIPHOSPHATE SYNTHASE"/>
    <property type="match status" value="1"/>
</dbReference>
<keyword evidence="9" id="KW-1185">Reference proteome</keyword>
<gene>
    <name evidence="8" type="ORF">FVE67_01495</name>
</gene>
<dbReference type="SFLD" id="SFLDS00005">
    <property type="entry name" value="Isoprenoid_Synthase_Type_I"/>
    <property type="match status" value="1"/>
</dbReference>
<sequence>MEERELKELLGRLRKKIDRRLEELLPERKEPGARVISAMRYSLFAGGKRLRPILFLLAAEAAGGPAEDLLTFACGLECLHTYSLIHDDLPAMDDDDLRRGRPTCHRAFDEATAILAGDGLQALAFECFTHPDLRARVPAERLVAAIHLVARAAGIHGMVVGQMADLLAEGRRISLEELQYIHRHKTAALIEASVVSGGLLAGAEESVLASLQTYGASLGLAFQIVDDLLDVTGNEEELGKPVGSDERRGKATYPALVGLSAAREKARDLVERALSALSPLGPPAEPLRALALFVLTRKN</sequence>
<comment type="cofactor">
    <cofactor evidence="1">
        <name>Mg(2+)</name>
        <dbReference type="ChEBI" id="CHEBI:18420"/>
    </cofactor>
</comment>
<evidence type="ECO:0000256" key="6">
    <source>
        <dbReference type="ARBA" id="ARBA00023229"/>
    </source>
</evidence>
<evidence type="ECO:0000313" key="9">
    <source>
        <dbReference type="Proteomes" id="UP000501253"/>
    </source>
</evidence>
<dbReference type="SUPFAM" id="SSF48576">
    <property type="entry name" value="Terpenoid synthases"/>
    <property type="match status" value="1"/>
</dbReference>
<keyword evidence="5" id="KW-0460">Magnesium</keyword>
<dbReference type="Pfam" id="PF00348">
    <property type="entry name" value="polyprenyl_synt"/>
    <property type="match status" value="1"/>
</dbReference>
<evidence type="ECO:0000256" key="5">
    <source>
        <dbReference type="ARBA" id="ARBA00022842"/>
    </source>
</evidence>
<dbReference type="GO" id="GO:0005737">
    <property type="term" value="C:cytoplasm"/>
    <property type="evidence" value="ECO:0007669"/>
    <property type="project" value="UniProtKB-ARBA"/>
</dbReference>
<dbReference type="NCBIfam" id="NF045485">
    <property type="entry name" value="FPPsyn"/>
    <property type="match status" value="1"/>
</dbReference>
<keyword evidence="6" id="KW-0414">Isoprene biosynthesis</keyword>
<dbReference type="Proteomes" id="UP000501253">
    <property type="component" value="Chromosome"/>
</dbReference>
<proteinExistence type="inferred from homology"/>
<dbReference type="PROSITE" id="PS00444">
    <property type="entry name" value="POLYPRENYL_SYNTHASE_2"/>
    <property type="match status" value="1"/>
</dbReference>
<dbReference type="GO" id="GO:0016114">
    <property type="term" value="P:terpenoid biosynthetic process"/>
    <property type="evidence" value="ECO:0007669"/>
    <property type="project" value="UniProtKB-ARBA"/>
</dbReference>
<evidence type="ECO:0000256" key="1">
    <source>
        <dbReference type="ARBA" id="ARBA00001946"/>
    </source>
</evidence>
<dbReference type="SFLD" id="SFLDG01017">
    <property type="entry name" value="Polyprenyl_Transferase_Like"/>
    <property type="match status" value="1"/>
</dbReference>
<evidence type="ECO:0000256" key="3">
    <source>
        <dbReference type="ARBA" id="ARBA00022679"/>
    </source>
</evidence>
<organism evidence="8 9">
    <name type="scientific">Thermosulfurimonas marina</name>
    <dbReference type="NCBI Taxonomy" id="2047767"/>
    <lineage>
        <taxon>Bacteria</taxon>
        <taxon>Pseudomonadati</taxon>
        <taxon>Thermodesulfobacteriota</taxon>
        <taxon>Thermodesulfobacteria</taxon>
        <taxon>Thermodesulfobacteriales</taxon>
        <taxon>Thermodesulfobacteriaceae</taxon>
        <taxon>Thermosulfurimonas</taxon>
    </lineage>
</organism>
<dbReference type="PROSITE" id="PS00723">
    <property type="entry name" value="POLYPRENYL_SYNTHASE_1"/>
    <property type="match status" value="1"/>
</dbReference>
<evidence type="ECO:0000256" key="7">
    <source>
        <dbReference type="RuleBase" id="RU004466"/>
    </source>
</evidence>
<dbReference type="GO" id="GO:0046872">
    <property type="term" value="F:metal ion binding"/>
    <property type="evidence" value="ECO:0007669"/>
    <property type="project" value="UniProtKB-KW"/>
</dbReference>
<dbReference type="EMBL" id="CP042909">
    <property type="protein sequence ID" value="QJA05547.1"/>
    <property type="molecule type" value="Genomic_DNA"/>
</dbReference>
<evidence type="ECO:0000256" key="4">
    <source>
        <dbReference type="ARBA" id="ARBA00022723"/>
    </source>
</evidence>
<evidence type="ECO:0000313" key="8">
    <source>
        <dbReference type="EMBL" id="QJA05547.1"/>
    </source>
</evidence>
<accession>A0A6H1WQQ5</accession>
<dbReference type="CDD" id="cd00685">
    <property type="entry name" value="Trans_IPPS_HT"/>
    <property type="match status" value="1"/>
</dbReference>
<dbReference type="InterPro" id="IPR008949">
    <property type="entry name" value="Isoprenoid_synthase_dom_sf"/>
</dbReference>
<dbReference type="KEGG" id="tmai:FVE67_01495"/>
<dbReference type="RefSeq" id="WP_168718912.1">
    <property type="nucleotide sequence ID" value="NZ_CP042909.1"/>
</dbReference>
<dbReference type="InterPro" id="IPR053378">
    <property type="entry name" value="Prenyl_diphosphate_synthase"/>
</dbReference>
<dbReference type="InterPro" id="IPR000092">
    <property type="entry name" value="Polyprenyl_synt"/>
</dbReference>
<dbReference type="FunFam" id="1.10.600.10:FF:000001">
    <property type="entry name" value="Geranylgeranyl diphosphate synthase"/>
    <property type="match status" value="1"/>
</dbReference>
<reference evidence="8 9" key="1">
    <citation type="submission" date="2019-08" db="EMBL/GenBank/DDBJ databases">
        <title>Complete genome sequence of Thermosulfurimonas marina SU872T, an anaerobic thermophilic chemolithoautotrophic bacterium isolated from a shallow marine hydrothermal vent.</title>
        <authorList>
            <person name="Allioux M."/>
            <person name="Jebbar M."/>
            <person name="Slobodkina G."/>
            <person name="Slobodkin A."/>
            <person name="Moalic Y."/>
            <person name="Frolova A."/>
            <person name="Shao Z."/>
            <person name="Alain K."/>
        </authorList>
    </citation>
    <scope>NUCLEOTIDE SEQUENCE [LARGE SCALE GENOMIC DNA]</scope>
    <source>
        <strain evidence="8 9">SU872</strain>
    </source>
</reference>
<comment type="similarity">
    <text evidence="2 7">Belongs to the FPP/GGPP synthase family.</text>
</comment>
<evidence type="ECO:0000256" key="2">
    <source>
        <dbReference type="ARBA" id="ARBA00006706"/>
    </source>
</evidence>
<keyword evidence="3 7" id="KW-0808">Transferase</keyword>
<dbReference type="AlphaFoldDB" id="A0A6H1WQQ5"/>
<dbReference type="GO" id="GO:0004659">
    <property type="term" value="F:prenyltransferase activity"/>
    <property type="evidence" value="ECO:0007669"/>
    <property type="project" value="InterPro"/>
</dbReference>